<evidence type="ECO:0000256" key="1">
    <source>
        <dbReference type="ARBA" id="ARBA00004141"/>
    </source>
</evidence>
<accession>A0ABM1E592</accession>
<name>A0ABM1E592_PRICU</name>
<dbReference type="RefSeq" id="XP_014667363.1">
    <property type="nucleotide sequence ID" value="XM_014811877.1"/>
</dbReference>
<protein>
    <submittedName>
        <fullName evidence="9">ABC transporter G family member 21-like</fullName>
    </submittedName>
</protein>
<evidence type="ECO:0000256" key="3">
    <source>
        <dbReference type="ARBA" id="ARBA00022692"/>
    </source>
</evidence>
<dbReference type="PANTHER" id="PTHR48041">
    <property type="entry name" value="ABC TRANSPORTER G FAMILY MEMBER 28"/>
    <property type="match status" value="1"/>
</dbReference>
<dbReference type="GeneID" id="106808950"/>
<keyword evidence="4 6" id="KW-1133">Transmembrane helix</keyword>
<dbReference type="InterPro" id="IPR013525">
    <property type="entry name" value="ABC2_TM"/>
</dbReference>
<dbReference type="InterPro" id="IPR027417">
    <property type="entry name" value="P-loop_NTPase"/>
</dbReference>
<evidence type="ECO:0000256" key="6">
    <source>
        <dbReference type="SAM" id="Phobius"/>
    </source>
</evidence>
<organism evidence="8 9">
    <name type="scientific">Priapulus caudatus</name>
    <name type="common">Priapulid worm</name>
    <dbReference type="NCBI Taxonomy" id="37621"/>
    <lineage>
        <taxon>Eukaryota</taxon>
        <taxon>Metazoa</taxon>
        <taxon>Ecdysozoa</taxon>
        <taxon>Scalidophora</taxon>
        <taxon>Priapulida</taxon>
        <taxon>Priapulimorpha</taxon>
        <taxon>Priapulimorphida</taxon>
        <taxon>Priapulidae</taxon>
        <taxon>Priapulus</taxon>
    </lineage>
</organism>
<evidence type="ECO:0000313" key="9">
    <source>
        <dbReference type="RefSeq" id="XP_014667363.1"/>
    </source>
</evidence>
<dbReference type="Proteomes" id="UP000695022">
    <property type="component" value="Unplaced"/>
</dbReference>
<keyword evidence="2" id="KW-0813">Transport</keyword>
<evidence type="ECO:0000256" key="4">
    <source>
        <dbReference type="ARBA" id="ARBA00022989"/>
    </source>
</evidence>
<reference evidence="9" key="1">
    <citation type="submission" date="2025-08" db="UniProtKB">
        <authorList>
            <consortium name="RefSeq"/>
        </authorList>
    </citation>
    <scope>IDENTIFICATION</scope>
</reference>
<dbReference type="PANTHER" id="PTHR48041:SF63">
    <property type="entry name" value="EARLY GENE AT 23, ISOFORM C"/>
    <property type="match status" value="1"/>
</dbReference>
<proteinExistence type="predicted"/>
<feature type="transmembrane region" description="Helical" evidence="6">
    <location>
        <begin position="208"/>
        <end position="227"/>
    </location>
</feature>
<keyword evidence="8" id="KW-1185">Reference proteome</keyword>
<dbReference type="SUPFAM" id="SSF52540">
    <property type="entry name" value="P-loop containing nucleoside triphosphate hydrolases"/>
    <property type="match status" value="1"/>
</dbReference>
<dbReference type="Pfam" id="PF01061">
    <property type="entry name" value="ABC2_membrane"/>
    <property type="match status" value="1"/>
</dbReference>
<keyword evidence="5 6" id="KW-0472">Membrane</keyword>
<feature type="transmembrane region" description="Helical" evidence="6">
    <location>
        <begin position="281"/>
        <end position="305"/>
    </location>
</feature>
<evidence type="ECO:0000313" key="8">
    <source>
        <dbReference type="Proteomes" id="UP000695022"/>
    </source>
</evidence>
<evidence type="ECO:0000256" key="2">
    <source>
        <dbReference type="ARBA" id="ARBA00022448"/>
    </source>
</evidence>
<comment type="subcellular location">
    <subcellularLocation>
        <location evidence="1">Membrane</location>
        <topology evidence="1">Multi-pass membrane protein</topology>
    </subcellularLocation>
</comment>
<sequence>MYVDEPTTGLDSSHAYDMMRMLKSYTEKERKTVVITIHQPSSQIFHMFDKILLLSEGQVAYFGERNKIISYFSNLGLQCAPHYNPADFVLQVVASSSEVHAKVTSAYIALKEVTDEFEMMSAIESLEQVEETESVIDMLDFGETLHYKHDMAHRPPSKTYRKKKQLNSVKKWYTNYYDEKWPTSFWTQYKVLTLRNFLQAKDKILSKWSAVQVLSVAMMVGLVWYQLDRKEETLKDREGVLFFTIIYWMFNSMMGSLTTFPEEREVLNKERSAGAYRLSAYYLAKLTSEFPLAVTLPTIYLVMVFPMVGLNGIIGFAGMWCGLMANALAAEAFGLCAGAYFLDQTQGITVCVTISLFYLMMGGFYAKHVPIWLSWGRYLSPPYYAFNAFIIVEFTRAAGFTCGEHNSIFEECSVDNVTTITAERVLEVTHDTVPYAYDTIFLVGYMLTFYVLGYLVLRYLRNPEKLFIMKKKT</sequence>
<feature type="transmembrane region" description="Helical" evidence="6">
    <location>
        <begin position="239"/>
        <end position="260"/>
    </location>
</feature>
<feature type="transmembrane region" description="Helical" evidence="6">
    <location>
        <begin position="348"/>
        <end position="366"/>
    </location>
</feature>
<dbReference type="InterPro" id="IPR050352">
    <property type="entry name" value="ABCG_transporters"/>
</dbReference>
<evidence type="ECO:0000256" key="5">
    <source>
        <dbReference type="ARBA" id="ARBA00023136"/>
    </source>
</evidence>
<dbReference type="Gene3D" id="3.40.50.300">
    <property type="entry name" value="P-loop containing nucleotide triphosphate hydrolases"/>
    <property type="match status" value="1"/>
</dbReference>
<feature type="transmembrane region" description="Helical" evidence="6">
    <location>
        <begin position="440"/>
        <end position="460"/>
    </location>
</feature>
<keyword evidence="3 6" id="KW-0812">Transmembrane</keyword>
<evidence type="ECO:0000259" key="7">
    <source>
        <dbReference type="Pfam" id="PF01061"/>
    </source>
</evidence>
<gene>
    <name evidence="9" type="primary">LOC106808950</name>
</gene>
<feature type="transmembrane region" description="Helical" evidence="6">
    <location>
        <begin position="317"/>
        <end position="341"/>
    </location>
</feature>
<feature type="domain" description="ABC-2 type transporter transmembrane" evidence="7">
    <location>
        <begin position="187"/>
        <end position="394"/>
    </location>
</feature>